<proteinExistence type="predicted"/>
<reference evidence="1" key="2">
    <citation type="submission" date="2020-09" db="EMBL/GenBank/DDBJ databases">
        <authorList>
            <person name="Sun Q."/>
            <person name="Zhou Y."/>
        </authorList>
    </citation>
    <scope>NUCLEOTIDE SEQUENCE</scope>
    <source>
        <strain evidence="1">CGMCC 4.7201</strain>
    </source>
</reference>
<comment type="caution">
    <text evidence="1">The sequence shown here is derived from an EMBL/GenBank/DDBJ whole genome shotgun (WGS) entry which is preliminary data.</text>
</comment>
<reference evidence="1" key="1">
    <citation type="journal article" date="2014" name="Int. J. Syst. Evol. Microbiol.">
        <title>Complete genome sequence of Corynebacterium casei LMG S-19264T (=DSM 44701T), isolated from a smear-ripened cheese.</title>
        <authorList>
            <consortium name="US DOE Joint Genome Institute (JGI-PGF)"/>
            <person name="Walter F."/>
            <person name="Albersmeier A."/>
            <person name="Kalinowski J."/>
            <person name="Ruckert C."/>
        </authorList>
    </citation>
    <scope>NUCLEOTIDE SEQUENCE</scope>
    <source>
        <strain evidence="1">CGMCC 4.7201</strain>
    </source>
</reference>
<organism evidence="1 2">
    <name type="scientific">Wenjunlia tyrosinilytica</name>
    <dbReference type="NCBI Taxonomy" id="1544741"/>
    <lineage>
        <taxon>Bacteria</taxon>
        <taxon>Bacillati</taxon>
        <taxon>Actinomycetota</taxon>
        <taxon>Actinomycetes</taxon>
        <taxon>Kitasatosporales</taxon>
        <taxon>Streptomycetaceae</taxon>
        <taxon>Wenjunlia</taxon>
    </lineage>
</organism>
<sequence length="83" mass="9429">MPENPIPERELAALTRRMEEMEQRLTGLIQTNGIQLAMTLGERLAAQEARITSRIEELKQHIDHRNAEIIEALSGRVGQNPDQ</sequence>
<protein>
    <submittedName>
        <fullName evidence="1">Uncharacterized protein</fullName>
    </submittedName>
</protein>
<accession>A0A917ZXJ0</accession>
<evidence type="ECO:0000313" key="1">
    <source>
        <dbReference type="EMBL" id="GGP00374.1"/>
    </source>
</evidence>
<evidence type="ECO:0000313" key="2">
    <source>
        <dbReference type="Proteomes" id="UP000641932"/>
    </source>
</evidence>
<dbReference type="AlphaFoldDB" id="A0A917ZXJ0"/>
<gene>
    <name evidence="1" type="ORF">GCM10012280_69000</name>
</gene>
<keyword evidence="2" id="KW-1185">Reference proteome</keyword>
<dbReference type="Proteomes" id="UP000641932">
    <property type="component" value="Unassembled WGS sequence"/>
</dbReference>
<dbReference type="RefSeq" id="WP_189135753.1">
    <property type="nucleotide sequence ID" value="NZ_BMMS01000056.1"/>
</dbReference>
<name>A0A917ZXJ0_9ACTN</name>
<dbReference type="EMBL" id="BMMS01000056">
    <property type="protein sequence ID" value="GGP00374.1"/>
    <property type="molecule type" value="Genomic_DNA"/>
</dbReference>